<keyword evidence="2" id="KW-0472">Membrane</keyword>
<evidence type="ECO:0000313" key="3">
    <source>
        <dbReference type="EMBL" id="HIU58219.1"/>
    </source>
</evidence>
<keyword evidence="2" id="KW-1133">Transmembrane helix</keyword>
<comment type="caution">
    <text evidence="3">The sequence shown here is derived from an EMBL/GenBank/DDBJ whole genome shotgun (WGS) entry which is preliminary data.</text>
</comment>
<dbReference type="AlphaFoldDB" id="A0A9D1SF86"/>
<sequence>MIRLKKNAFGFLSRHKKGVLLWAVILASGGMIFRGAIQKPQIDRYEAEIEDLDRKIAEEKERQNEIDDLREKVNTDEYIERIASEKLGLVKSNAKIFVDISDED</sequence>
<reference evidence="3" key="2">
    <citation type="journal article" date="2021" name="PeerJ">
        <title>Extensive microbial diversity within the chicken gut microbiome revealed by metagenomics and culture.</title>
        <authorList>
            <person name="Gilroy R."/>
            <person name="Ravi A."/>
            <person name="Getino M."/>
            <person name="Pursley I."/>
            <person name="Horton D.L."/>
            <person name="Alikhan N.F."/>
            <person name="Baker D."/>
            <person name="Gharbi K."/>
            <person name="Hall N."/>
            <person name="Watson M."/>
            <person name="Adriaenssens E.M."/>
            <person name="Foster-Nyarko E."/>
            <person name="Jarju S."/>
            <person name="Secka A."/>
            <person name="Antonio M."/>
            <person name="Oren A."/>
            <person name="Chaudhuri R.R."/>
            <person name="La Ragione R."/>
            <person name="Hildebrand F."/>
            <person name="Pallen M.J."/>
        </authorList>
    </citation>
    <scope>NUCLEOTIDE SEQUENCE</scope>
    <source>
        <strain evidence="3">USAMLcec3-3695</strain>
    </source>
</reference>
<proteinExistence type="predicted"/>
<dbReference type="Proteomes" id="UP000824109">
    <property type="component" value="Unassembled WGS sequence"/>
</dbReference>
<keyword evidence="1" id="KW-0175">Coiled coil</keyword>
<feature type="transmembrane region" description="Helical" evidence="2">
    <location>
        <begin position="20"/>
        <end position="37"/>
    </location>
</feature>
<feature type="coiled-coil region" evidence="1">
    <location>
        <begin position="42"/>
        <end position="72"/>
    </location>
</feature>
<evidence type="ECO:0000313" key="4">
    <source>
        <dbReference type="Proteomes" id="UP000824109"/>
    </source>
</evidence>
<evidence type="ECO:0000256" key="2">
    <source>
        <dbReference type="SAM" id="Phobius"/>
    </source>
</evidence>
<evidence type="ECO:0000256" key="1">
    <source>
        <dbReference type="SAM" id="Coils"/>
    </source>
</evidence>
<dbReference type="EMBL" id="DVNB01000107">
    <property type="protein sequence ID" value="HIU58219.1"/>
    <property type="molecule type" value="Genomic_DNA"/>
</dbReference>
<name>A0A9D1SF86_9FIRM</name>
<reference evidence="3" key="1">
    <citation type="submission" date="2020-10" db="EMBL/GenBank/DDBJ databases">
        <authorList>
            <person name="Gilroy R."/>
        </authorList>
    </citation>
    <scope>NUCLEOTIDE SEQUENCE</scope>
    <source>
        <strain evidence="3">USAMLcec3-3695</strain>
    </source>
</reference>
<dbReference type="InterPro" id="IPR007060">
    <property type="entry name" value="FtsL/DivIC"/>
</dbReference>
<keyword evidence="2" id="KW-0812">Transmembrane</keyword>
<organism evidence="3 4">
    <name type="scientific">Candidatus Ornithomonoglobus merdipullorum</name>
    <dbReference type="NCBI Taxonomy" id="2840895"/>
    <lineage>
        <taxon>Bacteria</taxon>
        <taxon>Bacillati</taxon>
        <taxon>Bacillota</taxon>
        <taxon>Clostridia</taxon>
        <taxon>Candidatus Ornithomonoglobus</taxon>
    </lineage>
</organism>
<protein>
    <submittedName>
        <fullName evidence="3">Septum formation initiator family protein</fullName>
    </submittedName>
</protein>
<gene>
    <name evidence="3" type="ORF">IAA61_10495</name>
</gene>
<dbReference type="Pfam" id="PF04977">
    <property type="entry name" value="DivIC"/>
    <property type="match status" value="1"/>
</dbReference>
<accession>A0A9D1SF86</accession>